<evidence type="ECO:0000313" key="2">
    <source>
        <dbReference type="EMBL" id="KAF7822885.1"/>
    </source>
</evidence>
<dbReference type="Proteomes" id="UP000634136">
    <property type="component" value="Unassembled WGS sequence"/>
</dbReference>
<sequence length="106" mass="11822">MMNCFDYGYSFNKGKKILNYLLCVQKENGAYVHVLANATMLMAMAFHIHLANDALLEKARSSEDLLVASFTALRKGLQIATNHPNDSHTCNIVVLRKGFASDITQE</sequence>
<keyword evidence="1" id="KW-1133">Transmembrane helix</keyword>
<keyword evidence="1" id="KW-0812">Transmembrane</keyword>
<dbReference type="AlphaFoldDB" id="A0A834TJD7"/>
<dbReference type="EMBL" id="JAAIUW010000007">
    <property type="protein sequence ID" value="KAF7822885.1"/>
    <property type="molecule type" value="Genomic_DNA"/>
</dbReference>
<evidence type="ECO:0000313" key="3">
    <source>
        <dbReference type="Proteomes" id="UP000634136"/>
    </source>
</evidence>
<feature type="transmembrane region" description="Helical" evidence="1">
    <location>
        <begin position="30"/>
        <end position="50"/>
    </location>
</feature>
<keyword evidence="1" id="KW-0472">Membrane</keyword>
<keyword evidence="3" id="KW-1185">Reference proteome</keyword>
<accession>A0A834TJD7</accession>
<name>A0A834TJD7_9FABA</name>
<comment type="caution">
    <text evidence="2">The sequence shown here is derived from an EMBL/GenBank/DDBJ whole genome shotgun (WGS) entry which is preliminary data.</text>
</comment>
<evidence type="ECO:0000256" key="1">
    <source>
        <dbReference type="SAM" id="Phobius"/>
    </source>
</evidence>
<proteinExistence type="predicted"/>
<organism evidence="2 3">
    <name type="scientific">Senna tora</name>
    <dbReference type="NCBI Taxonomy" id="362788"/>
    <lineage>
        <taxon>Eukaryota</taxon>
        <taxon>Viridiplantae</taxon>
        <taxon>Streptophyta</taxon>
        <taxon>Embryophyta</taxon>
        <taxon>Tracheophyta</taxon>
        <taxon>Spermatophyta</taxon>
        <taxon>Magnoliopsida</taxon>
        <taxon>eudicotyledons</taxon>
        <taxon>Gunneridae</taxon>
        <taxon>Pentapetalae</taxon>
        <taxon>rosids</taxon>
        <taxon>fabids</taxon>
        <taxon>Fabales</taxon>
        <taxon>Fabaceae</taxon>
        <taxon>Caesalpinioideae</taxon>
        <taxon>Cassia clade</taxon>
        <taxon>Senna</taxon>
    </lineage>
</organism>
<reference evidence="2" key="1">
    <citation type="submission" date="2020-09" db="EMBL/GenBank/DDBJ databases">
        <title>Genome-Enabled Discovery of Anthraquinone Biosynthesis in Senna tora.</title>
        <authorList>
            <person name="Kang S.-H."/>
            <person name="Pandey R.P."/>
            <person name="Lee C.-M."/>
            <person name="Sim J.-S."/>
            <person name="Jeong J.-T."/>
            <person name="Choi B.-S."/>
            <person name="Jung M."/>
            <person name="Ginzburg D."/>
            <person name="Zhao K."/>
            <person name="Won S.Y."/>
            <person name="Oh T.-J."/>
            <person name="Yu Y."/>
            <person name="Kim N.-H."/>
            <person name="Lee O.R."/>
            <person name="Lee T.-H."/>
            <person name="Bashyal P."/>
            <person name="Kim T.-S."/>
            <person name="Lee W.-H."/>
            <person name="Kawkins C."/>
            <person name="Kim C.-K."/>
            <person name="Kim J.S."/>
            <person name="Ahn B.O."/>
            <person name="Rhee S.Y."/>
            <person name="Sohng J.K."/>
        </authorList>
    </citation>
    <scope>NUCLEOTIDE SEQUENCE</scope>
    <source>
        <tissue evidence="2">Leaf</tissue>
    </source>
</reference>
<protein>
    <submittedName>
        <fullName evidence="2">Uncharacterized protein</fullName>
    </submittedName>
</protein>
<gene>
    <name evidence="2" type="ORF">G2W53_021029</name>
</gene>